<evidence type="ECO:0000313" key="3">
    <source>
        <dbReference type="EMBL" id="BCK81317.1"/>
    </source>
</evidence>
<dbReference type="EMBL" id="AP023418">
    <property type="protein sequence ID" value="BCK81317.1"/>
    <property type="molecule type" value="Genomic_DNA"/>
</dbReference>
<feature type="compositionally biased region" description="Basic and acidic residues" evidence="1">
    <location>
        <begin position="88"/>
        <end position="108"/>
    </location>
</feature>
<dbReference type="RefSeq" id="WP_213542068.1">
    <property type="nucleotide sequence ID" value="NZ_AP023418.1"/>
</dbReference>
<proteinExistence type="predicted"/>
<organism evidence="3 4">
    <name type="scientific">Vescimonas coprocola</name>
    <dbReference type="NCBI Taxonomy" id="2714355"/>
    <lineage>
        <taxon>Bacteria</taxon>
        <taxon>Bacillati</taxon>
        <taxon>Bacillota</taxon>
        <taxon>Clostridia</taxon>
        <taxon>Eubacteriales</taxon>
        <taxon>Oscillospiraceae</taxon>
        <taxon>Vescimonas</taxon>
    </lineage>
</organism>
<protein>
    <recommendedName>
        <fullName evidence="5">C2H2-type domain-containing protein</fullName>
    </recommendedName>
</protein>
<dbReference type="KEGG" id="vcop:MM50RIKEN_10800"/>
<feature type="chain" id="PRO_5032367502" description="C2H2-type domain-containing protein" evidence="2">
    <location>
        <begin position="25"/>
        <end position="241"/>
    </location>
</feature>
<feature type="signal peptide" evidence="2">
    <location>
        <begin position="1"/>
        <end position="24"/>
    </location>
</feature>
<sequence length="241" mass="25431">MRKIFALMLAIAMVLTMVACGKKADNKADSMVTPELYISTVDGKDTVVDKDGKAVTGYTLDKDGNVVDGSGKLVLAAQQLKALPSKAAESKPEADTKTDVKTDAKPADGSDPDSGSSSIGSSNSSSGSSGNSSGGSSDSSSDSGNSGSSTPVAPDPTPVHQHSWEPVYKTVEDYEMREISYCVTCGQDMTGWSNAQLIEHSDYHLDRGESDQWRSEGRQVKVGEHQEIDYYICSCGATKAP</sequence>
<name>A0A810Q4Y1_9FIRM</name>
<dbReference type="Proteomes" id="UP000681035">
    <property type="component" value="Chromosome"/>
</dbReference>
<evidence type="ECO:0000256" key="2">
    <source>
        <dbReference type="SAM" id="SignalP"/>
    </source>
</evidence>
<feature type="compositionally biased region" description="Low complexity" evidence="1">
    <location>
        <begin position="112"/>
        <end position="149"/>
    </location>
</feature>
<keyword evidence="2" id="KW-0732">Signal</keyword>
<accession>A0A810Q4Y1</accession>
<evidence type="ECO:0000313" key="4">
    <source>
        <dbReference type="Proteomes" id="UP000681035"/>
    </source>
</evidence>
<feature type="region of interest" description="Disordered" evidence="1">
    <location>
        <begin position="82"/>
        <end position="164"/>
    </location>
</feature>
<evidence type="ECO:0008006" key="5">
    <source>
        <dbReference type="Google" id="ProtNLM"/>
    </source>
</evidence>
<keyword evidence="4" id="KW-1185">Reference proteome</keyword>
<evidence type="ECO:0000256" key="1">
    <source>
        <dbReference type="SAM" id="MobiDB-lite"/>
    </source>
</evidence>
<reference evidence="3" key="1">
    <citation type="submission" date="2020-09" db="EMBL/GenBank/DDBJ databases">
        <title>New species isolated from human feces.</title>
        <authorList>
            <person name="Kitahara M."/>
            <person name="Shigeno Y."/>
            <person name="Shime M."/>
            <person name="Matsumoto Y."/>
            <person name="Nakamura S."/>
            <person name="Motooka D."/>
            <person name="Fukuoka S."/>
            <person name="Nishikawa H."/>
            <person name="Benno Y."/>
        </authorList>
    </citation>
    <scope>NUCLEOTIDE SEQUENCE</scope>
    <source>
        <strain evidence="3">MM50</strain>
    </source>
</reference>
<gene>
    <name evidence="3" type="ORF">MM50RIKEN_10800</name>
</gene>
<dbReference type="PROSITE" id="PS51257">
    <property type="entry name" value="PROKAR_LIPOPROTEIN"/>
    <property type="match status" value="1"/>
</dbReference>
<dbReference type="AlphaFoldDB" id="A0A810Q4Y1"/>